<keyword evidence="2" id="KW-1185">Reference proteome</keyword>
<dbReference type="AlphaFoldDB" id="A0A2H3D3L9"/>
<evidence type="ECO:0008006" key="3">
    <source>
        <dbReference type="Google" id="ProtNLM"/>
    </source>
</evidence>
<sequence>MSQFNFDIVYIKGENNKVADCLSGYYENDTWDETHDIHKYVHADVRVDPGGEDLPPDRYQETQEKTVEIHTMSEANLHRSHRIRERKELWDIEVQELAIPDD</sequence>
<organism evidence="1 2">
    <name type="scientific">Armillaria gallica</name>
    <name type="common">Bulbous honey fungus</name>
    <name type="synonym">Armillaria bulbosa</name>
    <dbReference type="NCBI Taxonomy" id="47427"/>
    <lineage>
        <taxon>Eukaryota</taxon>
        <taxon>Fungi</taxon>
        <taxon>Dikarya</taxon>
        <taxon>Basidiomycota</taxon>
        <taxon>Agaricomycotina</taxon>
        <taxon>Agaricomycetes</taxon>
        <taxon>Agaricomycetidae</taxon>
        <taxon>Agaricales</taxon>
        <taxon>Marasmiineae</taxon>
        <taxon>Physalacriaceae</taxon>
        <taxon>Armillaria</taxon>
    </lineage>
</organism>
<accession>A0A2H3D3L9</accession>
<dbReference type="InParanoid" id="A0A2H3D3L9"/>
<dbReference type="Proteomes" id="UP000217790">
    <property type="component" value="Unassembled WGS sequence"/>
</dbReference>
<dbReference type="EMBL" id="KZ293687">
    <property type="protein sequence ID" value="PBK86002.1"/>
    <property type="molecule type" value="Genomic_DNA"/>
</dbReference>
<evidence type="ECO:0000313" key="1">
    <source>
        <dbReference type="EMBL" id="PBK86002.1"/>
    </source>
</evidence>
<name>A0A2H3D3L9_ARMGA</name>
<dbReference type="OrthoDB" id="3042917at2759"/>
<gene>
    <name evidence="1" type="ORF">ARMGADRAFT_1087033</name>
</gene>
<evidence type="ECO:0000313" key="2">
    <source>
        <dbReference type="Proteomes" id="UP000217790"/>
    </source>
</evidence>
<dbReference type="STRING" id="47427.A0A2H3D3L9"/>
<reference evidence="2" key="1">
    <citation type="journal article" date="2017" name="Nat. Ecol. Evol.">
        <title>Genome expansion and lineage-specific genetic innovations in the forest pathogenic fungi Armillaria.</title>
        <authorList>
            <person name="Sipos G."/>
            <person name="Prasanna A.N."/>
            <person name="Walter M.C."/>
            <person name="O'Connor E."/>
            <person name="Balint B."/>
            <person name="Krizsan K."/>
            <person name="Kiss B."/>
            <person name="Hess J."/>
            <person name="Varga T."/>
            <person name="Slot J."/>
            <person name="Riley R."/>
            <person name="Boka B."/>
            <person name="Rigling D."/>
            <person name="Barry K."/>
            <person name="Lee J."/>
            <person name="Mihaltcheva S."/>
            <person name="LaButti K."/>
            <person name="Lipzen A."/>
            <person name="Waldron R."/>
            <person name="Moloney N.M."/>
            <person name="Sperisen C."/>
            <person name="Kredics L."/>
            <person name="Vagvoelgyi C."/>
            <person name="Patrignani A."/>
            <person name="Fitzpatrick D."/>
            <person name="Nagy I."/>
            <person name="Doyle S."/>
            <person name="Anderson J.B."/>
            <person name="Grigoriev I.V."/>
            <person name="Gueldener U."/>
            <person name="Muensterkoetter M."/>
            <person name="Nagy L.G."/>
        </authorList>
    </citation>
    <scope>NUCLEOTIDE SEQUENCE [LARGE SCALE GENOMIC DNA]</scope>
    <source>
        <strain evidence="2">Ar21-2</strain>
    </source>
</reference>
<proteinExistence type="predicted"/>
<protein>
    <recommendedName>
        <fullName evidence="3">Reverse transcriptase RNase H-like domain-containing protein</fullName>
    </recommendedName>
</protein>